<feature type="compositionally biased region" description="Low complexity" evidence="1">
    <location>
        <begin position="109"/>
        <end position="124"/>
    </location>
</feature>
<dbReference type="GO" id="GO:0043856">
    <property type="term" value="F:anti-sigma factor antagonist activity"/>
    <property type="evidence" value="ECO:0007669"/>
    <property type="project" value="TreeGrafter"/>
</dbReference>
<comment type="caution">
    <text evidence="3">The sequence shown here is derived from an EMBL/GenBank/DDBJ whole genome shotgun (WGS) entry which is preliminary data.</text>
</comment>
<sequence length="145" mass="15260">MTTASIDFGQHNGWSTLTLTGSLAPGGVAVVRERLLRLVAAGCRHLVLDLSGLERCDAAGFAVLIATRRHLASRGGELRLVLPAPGTAVRSALSVFGAHQVFDIHQSMESAASEARPAAPVQRRAAAREHRARASVPGAIPRQRG</sequence>
<keyword evidence="4" id="KW-1185">Reference proteome</keyword>
<feature type="domain" description="STAS" evidence="2">
    <location>
        <begin position="4"/>
        <end position="115"/>
    </location>
</feature>
<dbReference type="Pfam" id="PF13466">
    <property type="entry name" value="STAS_2"/>
    <property type="match status" value="1"/>
</dbReference>
<organism evidence="3 4">
    <name type="scientific">Kitasatospora cineracea</name>
    <dbReference type="NCBI Taxonomy" id="88074"/>
    <lineage>
        <taxon>Bacteria</taxon>
        <taxon>Bacillati</taxon>
        <taxon>Actinomycetota</taxon>
        <taxon>Actinomycetes</taxon>
        <taxon>Kitasatosporales</taxon>
        <taxon>Streptomycetaceae</taxon>
        <taxon>Kitasatospora</taxon>
    </lineage>
</organism>
<evidence type="ECO:0000256" key="1">
    <source>
        <dbReference type="SAM" id="MobiDB-lite"/>
    </source>
</evidence>
<dbReference type="Proteomes" id="UP000266906">
    <property type="component" value="Unassembled WGS sequence"/>
</dbReference>
<evidence type="ECO:0000313" key="4">
    <source>
        <dbReference type="Proteomes" id="UP000266906"/>
    </source>
</evidence>
<dbReference type="SUPFAM" id="SSF52091">
    <property type="entry name" value="SpoIIaa-like"/>
    <property type="match status" value="1"/>
</dbReference>
<dbReference type="Gene3D" id="3.30.750.24">
    <property type="entry name" value="STAS domain"/>
    <property type="match status" value="1"/>
</dbReference>
<dbReference type="InterPro" id="IPR036513">
    <property type="entry name" value="STAS_dom_sf"/>
</dbReference>
<gene>
    <name evidence="3" type="ORF">EDD38_0119</name>
</gene>
<dbReference type="PANTHER" id="PTHR33495">
    <property type="entry name" value="ANTI-SIGMA FACTOR ANTAGONIST TM_1081-RELATED-RELATED"/>
    <property type="match status" value="1"/>
</dbReference>
<name>A0A3N4REP3_9ACTN</name>
<accession>A0A3N4REP3</accession>
<evidence type="ECO:0000313" key="3">
    <source>
        <dbReference type="EMBL" id="RPE31878.1"/>
    </source>
</evidence>
<dbReference type="EMBL" id="RKQG01000001">
    <property type="protein sequence ID" value="RPE31878.1"/>
    <property type="molecule type" value="Genomic_DNA"/>
</dbReference>
<dbReference type="CDD" id="cd07043">
    <property type="entry name" value="STAS_anti-anti-sigma_factors"/>
    <property type="match status" value="1"/>
</dbReference>
<feature type="region of interest" description="Disordered" evidence="1">
    <location>
        <begin position="109"/>
        <end position="145"/>
    </location>
</feature>
<dbReference type="PROSITE" id="PS50801">
    <property type="entry name" value="STAS"/>
    <property type="match status" value="1"/>
</dbReference>
<dbReference type="AlphaFoldDB" id="A0A3N4REP3"/>
<protein>
    <submittedName>
        <fullName evidence="3">Anti-anti-sigma factor</fullName>
    </submittedName>
</protein>
<reference evidence="3 4" key="1">
    <citation type="submission" date="2018-11" db="EMBL/GenBank/DDBJ databases">
        <title>Sequencing the genomes of 1000 actinobacteria strains.</title>
        <authorList>
            <person name="Klenk H.-P."/>
        </authorList>
    </citation>
    <scope>NUCLEOTIDE SEQUENCE [LARGE SCALE GENOMIC DNA]</scope>
    <source>
        <strain evidence="3 4">DSM 44781</strain>
    </source>
</reference>
<proteinExistence type="predicted"/>
<dbReference type="InterPro" id="IPR058548">
    <property type="entry name" value="MlaB-like_STAS"/>
</dbReference>
<evidence type="ECO:0000259" key="2">
    <source>
        <dbReference type="PROSITE" id="PS50801"/>
    </source>
</evidence>
<dbReference type="PANTHER" id="PTHR33495:SF2">
    <property type="entry name" value="ANTI-SIGMA FACTOR ANTAGONIST TM_1081-RELATED"/>
    <property type="match status" value="1"/>
</dbReference>
<dbReference type="InterPro" id="IPR002645">
    <property type="entry name" value="STAS_dom"/>
</dbReference>
<dbReference type="RefSeq" id="WP_123817007.1">
    <property type="nucleotide sequence ID" value="NZ_RKQG01000001.1"/>
</dbReference>